<dbReference type="AlphaFoldDB" id="D2R2C5"/>
<feature type="signal peptide" evidence="1">
    <location>
        <begin position="1"/>
        <end position="21"/>
    </location>
</feature>
<reference evidence="2 3" key="1">
    <citation type="journal article" date="2009" name="Stand. Genomic Sci.">
        <title>Complete genome sequence of Pirellula staleyi type strain (ATCC 27377).</title>
        <authorList>
            <person name="Clum A."/>
            <person name="Tindall B.J."/>
            <person name="Sikorski J."/>
            <person name="Ivanova N."/>
            <person name="Mavrommatis K."/>
            <person name="Lucas S."/>
            <person name="Glavina del Rio T."/>
            <person name="Nolan M."/>
            <person name="Chen F."/>
            <person name="Tice H."/>
            <person name="Pitluck S."/>
            <person name="Cheng J.F."/>
            <person name="Chertkov O."/>
            <person name="Brettin T."/>
            <person name="Han C."/>
            <person name="Detter J.C."/>
            <person name="Kuske C."/>
            <person name="Bruce D."/>
            <person name="Goodwin L."/>
            <person name="Ovchinikova G."/>
            <person name="Pati A."/>
            <person name="Mikhailova N."/>
            <person name="Chen A."/>
            <person name="Palaniappan K."/>
            <person name="Land M."/>
            <person name="Hauser L."/>
            <person name="Chang Y.J."/>
            <person name="Jeffries C.D."/>
            <person name="Chain P."/>
            <person name="Rohde M."/>
            <person name="Goker M."/>
            <person name="Bristow J."/>
            <person name="Eisen J.A."/>
            <person name="Markowitz V."/>
            <person name="Hugenholtz P."/>
            <person name="Kyrpides N.C."/>
            <person name="Klenk H.P."/>
            <person name="Lapidus A."/>
        </authorList>
    </citation>
    <scope>NUCLEOTIDE SEQUENCE [LARGE SCALE GENOMIC DNA]</scope>
    <source>
        <strain evidence="3">ATCC 27377 / DSM 6068 / ICPB 4128</strain>
    </source>
</reference>
<evidence type="ECO:0000256" key="1">
    <source>
        <dbReference type="SAM" id="SignalP"/>
    </source>
</evidence>
<dbReference type="OrthoDB" id="9775130at2"/>
<dbReference type="Proteomes" id="UP000001887">
    <property type="component" value="Chromosome"/>
</dbReference>
<dbReference type="PANTHER" id="PTHR48098">
    <property type="entry name" value="ENTEROCHELIN ESTERASE-RELATED"/>
    <property type="match status" value="1"/>
</dbReference>
<keyword evidence="1" id="KW-0732">Signal</keyword>
<dbReference type="InterPro" id="IPR050583">
    <property type="entry name" value="Mycobacterial_A85_antigen"/>
</dbReference>
<dbReference type="HOGENOM" id="CLU_054948_0_0_0"/>
<keyword evidence="3" id="KW-1185">Reference proteome</keyword>
<dbReference type="EMBL" id="CP001848">
    <property type="protein sequence ID" value="ADB15034.1"/>
    <property type="molecule type" value="Genomic_DNA"/>
</dbReference>
<feature type="chain" id="PRO_5003035387" evidence="1">
    <location>
        <begin position="22"/>
        <end position="309"/>
    </location>
</feature>
<evidence type="ECO:0000313" key="2">
    <source>
        <dbReference type="EMBL" id="ADB15034.1"/>
    </source>
</evidence>
<dbReference type="KEGG" id="psl:Psta_0344"/>
<accession>D2R2C5</accession>
<dbReference type="STRING" id="530564.Psta_0344"/>
<name>D2R2C5_PIRSD</name>
<dbReference type="InterPro" id="IPR000801">
    <property type="entry name" value="Esterase-like"/>
</dbReference>
<dbReference type="Pfam" id="PF00756">
    <property type="entry name" value="Esterase"/>
    <property type="match status" value="1"/>
</dbReference>
<dbReference type="InterPro" id="IPR029058">
    <property type="entry name" value="AB_hydrolase_fold"/>
</dbReference>
<protein>
    <submittedName>
        <fullName evidence="2">Putative esterase</fullName>
    </submittedName>
</protein>
<dbReference type="PANTHER" id="PTHR48098:SF3">
    <property type="entry name" value="IRON(III) ENTEROBACTIN ESTERASE"/>
    <property type="match status" value="1"/>
</dbReference>
<dbReference type="eggNOG" id="COG2382">
    <property type="taxonomic scope" value="Bacteria"/>
</dbReference>
<dbReference type="ESTHER" id="pirsd-d2r2c5">
    <property type="family name" value="A85-IroE-IroD-Fes-Yiel"/>
</dbReference>
<dbReference type="SUPFAM" id="SSF53474">
    <property type="entry name" value="alpha/beta-Hydrolases"/>
    <property type="match status" value="1"/>
</dbReference>
<evidence type="ECO:0000313" key="3">
    <source>
        <dbReference type="Proteomes" id="UP000001887"/>
    </source>
</evidence>
<dbReference type="Gene3D" id="3.40.50.1820">
    <property type="entry name" value="alpha/beta hydrolase"/>
    <property type="match status" value="1"/>
</dbReference>
<sequence precursor="true">MKTFALLLAIGSLLIPSVVSAADDYVLGEESQRHEGVPQGKLEAFEWNASKVYPGTERKYWVYVPAQYDASKPACLMVFQDGMSYAKEDGQFRATIVMDNLIHKEAMPVTIGVFVAPGEVPAAAPGGKSRKNRSFEYDRLGDQYARFLHEEILPEVEKKYSITKDPEGRGICGISSGGICAFTVAWERPDSFRKVVSHVGSFTNIQEGHNYHAWIRKTEKKPLRVYLQDGSGDLDNLFGHWPLANQQMAKSLAFAGYDYVYEFGDGGHNGKHGGVRLPAAFRWLWRDYPGVKPSADTLTSGAIVDRTKK</sequence>
<gene>
    <name evidence="2" type="ordered locus">Psta_0344</name>
</gene>
<organism evidence="2 3">
    <name type="scientific">Pirellula staleyi (strain ATCC 27377 / DSM 6068 / ICPB 4128)</name>
    <name type="common">Pirella staleyi</name>
    <dbReference type="NCBI Taxonomy" id="530564"/>
    <lineage>
        <taxon>Bacteria</taxon>
        <taxon>Pseudomonadati</taxon>
        <taxon>Planctomycetota</taxon>
        <taxon>Planctomycetia</taxon>
        <taxon>Pirellulales</taxon>
        <taxon>Pirellulaceae</taxon>
        <taxon>Pirellula</taxon>
    </lineage>
</organism>
<proteinExistence type="predicted"/>